<dbReference type="Pfam" id="PF13456">
    <property type="entry name" value="RVT_3"/>
    <property type="match status" value="1"/>
</dbReference>
<reference evidence="3" key="1">
    <citation type="submission" date="2017-09" db="EMBL/GenBank/DDBJ databases">
        <title>Depth-based differentiation of microbial function through sediment-hosted aquifers and enrichment of novel symbionts in the deep terrestrial subsurface.</title>
        <authorList>
            <person name="Probst A.J."/>
            <person name="Ladd B."/>
            <person name="Jarett J.K."/>
            <person name="Geller-Mcgrath D.E."/>
            <person name="Sieber C.M.K."/>
            <person name="Emerson J.B."/>
            <person name="Anantharaman K."/>
            <person name="Thomas B.C."/>
            <person name="Malmstrom R."/>
            <person name="Stieglmeier M."/>
            <person name="Klingl A."/>
            <person name="Woyke T."/>
            <person name="Ryan C.M."/>
            <person name="Banfield J.F."/>
        </authorList>
    </citation>
    <scope>NUCLEOTIDE SEQUENCE [LARGE SCALE GENOMIC DNA]</scope>
</reference>
<dbReference type="GO" id="GO:0003676">
    <property type="term" value="F:nucleic acid binding"/>
    <property type="evidence" value="ECO:0007669"/>
    <property type="project" value="InterPro"/>
</dbReference>
<proteinExistence type="predicted"/>
<comment type="caution">
    <text evidence="2">The sequence shown here is derived from an EMBL/GenBank/DDBJ whole genome shotgun (WGS) entry which is preliminary data.</text>
</comment>
<name>A0A2H0WUC6_9BACT</name>
<dbReference type="InterPro" id="IPR012337">
    <property type="entry name" value="RNaseH-like_sf"/>
</dbReference>
<dbReference type="InterPro" id="IPR002156">
    <property type="entry name" value="RNaseH_domain"/>
</dbReference>
<gene>
    <name evidence="2" type="ORF">COT61_04815</name>
</gene>
<dbReference type="GO" id="GO:0004523">
    <property type="term" value="F:RNA-DNA hybrid ribonuclease activity"/>
    <property type="evidence" value="ECO:0007669"/>
    <property type="project" value="InterPro"/>
</dbReference>
<dbReference type="EMBL" id="PEZF01000164">
    <property type="protein sequence ID" value="PIS16260.1"/>
    <property type="molecule type" value="Genomic_DNA"/>
</dbReference>
<accession>A0A2H0WUC6</accession>
<dbReference type="PANTHER" id="PTHR46387:SF2">
    <property type="entry name" value="RIBONUCLEASE HI"/>
    <property type="match status" value="1"/>
</dbReference>
<dbReference type="Proteomes" id="UP000229080">
    <property type="component" value="Unassembled WGS sequence"/>
</dbReference>
<dbReference type="PROSITE" id="PS50879">
    <property type="entry name" value="RNASE_H_1"/>
    <property type="match status" value="1"/>
</dbReference>
<sequence length="147" mass="16467">MKLIIYTDGGSRENPGPSGVGVVICGEKGGALKKYAECLGQKTNNEAEYEAVILALKKVKALYGKGKIKAAAIEVRSDSELIVKQLNHEYKLEQEHLQKLFIQVWNLMLDFGEVKFRHIPREQNREADKLVNKCLDGQVRPKSLPGF</sequence>
<feature type="domain" description="RNase H type-1" evidence="1">
    <location>
        <begin position="1"/>
        <end position="136"/>
    </location>
</feature>
<protein>
    <recommendedName>
        <fullName evidence="1">RNase H type-1 domain-containing protein</fullName>
    </recommendedName>
</protein>
<dbReference type="InterPro" id="IPR036397">
    <property type="entry name" value="RNaseH_sf"/>
</dbReference>
<dbReference type="AlphaFoldDB" id="A0A2H0WUC6"/>
<dbReference type="Gene3D" id="3.30.420.10">
    <property type="entry name" value="Ribonuclease H-like superfamily/Ribonuclease H"/>
    <property type="match status" value="1"/>
</dbReference>
<dbReference type="PANTHER" id="PTHR46387">
    <property type="entry name" value="POLYNUCLEOTIDYL TRANSFERASE, RIBONUCLEASE H-LIKE SUPERFAMILY PROTEIN"/>
    <property type="match status" value="1"/>
</dbReference>
<evidence type="ECO:0000259" key="1">
    <source>
        <dbReference type="PROSITE" id="PS50879"/>
    </source>
</evidence>
<dbReference type="CDD" id="cd09279">
    <property type="entry name" value="RNase_HI_like"/>
    <property type="match status" value="1"/>
</dbReference>
<evidence type="ECO:0000313" key="3">
    <source>
        <dbReference type="Proteomes" id="UP000229080"/>
    </source>
</evidence>
<evidence type="ECO:0000313" key="2">
    <source>
        <dbReference type="EMBL" id="PIS16260.1"/>
    </source>
</evidence>
<organism evidence="2 3">
    <name type="scientific">Candidatus Portnoybacteria bacterium CG09_land_8_20_14_0_10_44_13</name>
    <dbReference type="NCBI Taxonomy" id="1974811"/>
    <lineage>
        <taxon>Bacteria</taxon>
        <taxon>Candidatus Portnoyibacteriota</taxon>
    </lineage>
</organism>
<dbReference type="SUPFAM" id="SSF53098">
    <property type="entry name" value="Ribonuclease H-like"/>
    <property type="match status" value="1"/>
</dbReference>